<proteinExistence type="predicted"/>
<dbReference type="InterPro" id="IPR001005">
    <property type="entry name" value="SANT/Myb"/>
</dbReference>
<feature type="compositionally biased region" description="Basic and acidic residues" evidence="2">
    <location>
        <begin position="566"/>
        <end position="580"/>
    </location>
</feature>
<dbReference type="PROSITE" id="PS50090">
    <property type="entry name" value="MYB_LIKE"/>
    <property type="match status" value="1"/>
</dbReference>
<evidence type="ECO:0000256" key="1">
    <source>
        <dbReference type="SAM" id="Coils"/>
    </source>
</evidence>
<feature type="domain" description="HTH myb-type" evidence="4">
    <location>
        <begin position="271"/>
        <end position="329"/>
    </location>
</feature>
<accession>A0ABP0WVI0</accession>
<dbReference type="SUPFAM" id="SSF46689">
    <property type="entry name" value="Homeodomain-like"/>
    <property type="match status" value="1"/>
</dbReference>
<dbReference type="Gene3D" id="1.10.10.60">
    <property type="entry name" value="Homeodomain-like"/>
    <property type="match status" value="1"/>
</dbReference>
<keyword evidence="1" id="KW-0175">Coiled coil</keyword>
<dbReference type="InterPro" id="IPR017930">
    <property type="entry name" value="Myb_dom"/>
</dbReference>
<name>A0ABP0WVI0_9BRYO</name>
<feature type="domain" description="Myb-like" evidence="3">
    <location>
        <begin position="271"/>
        <end position="325"/>
    </location>
</feature>
<evidence type="ECO:0000313" key="6">
    <source>
        <dbReference type="Proteomes" id="UP001497444"/>
    </source>
</evidence>
<feature type="region of interest" description="Disordered" evidence="2">
    <location>
        <begin position="716"/>
        <end position="740"/>
    </location>
</feature>
<dbReference type="EMBL" id="OZ020098">
    <property type="protein sequence ID" value="CAK9269850.1"/>
    <property type="molecule type" value="Genomic_DNA"/>
</dbReference>
<evidence type="ECO:0008006" key="7">
    <source>
        <dbReference type="Google" id="ProtNLM"/>
    </source>
</evidence>
<dbReference type="InterPro" id="IPR009057">
    <property type="entry name" value="Homeodomain-like_sf"/>
</dbReference>
<dbReference type="PROSITE" id="PS51294">
    <property type="entry name" value="HTH_MYB"/>
    <property type="match status" value="1"/>
</dbReference>
<sequence>MAQLVLSEEERVVDQELGYPRCYGKLCRRAFSGADVGFFTPFVAGPPQRFVPYSPPAEDLAKLKEWDTVFPAVAEVEKEAPNAHKHAEELWEQLDHLGNAGFDPAKFRVDKYGNVLYWSADPSSPLSWEVDHWFPLSRGGRTLASNLQIVQWQARQRKKNRLEFLVPWWDLQHGVSINQFLSAFASKNAEFRRRSFALFFAGGEDENIVRQHVGDCGPWPPQFREKKIHCGLAGAAIVSIAKDNDEATVLLSSNCSVQTAASNSELASVPGTTLLRRIWSGEEEDALKRAVQRFGTGSWKEIKEFEPSLMNRSIVQIREKERSMRGDRQFGKENNSTAWCRDYDRQTGITNAMQKELRLKVIREEGKQEKSEEILQLEEALQTLKEQNEKERLALVELEGVLSKQKQRIEKQRRWAETQSSYRLCLERMIRDTMHQSISYKEQARLNQAACNALMARLDCQKMTCETAEKDLLQRYSQRQALAALASTEFIGTDHNKSLKGRDIVDVSSCLSLLTTSEGQVLSPDKELLEQDTIGLCSESEDGDIANAHRTNINHHGSVDPMKAQQKQEHFEETHSDKENAGGLQNDAGPRKEIAVPPTLSQEEKMLAPLQSFDLSAQAQCSSLKNTKQGIQEEEGHDTDGLKLQECHKFHEVHEAEVTEPQASDNEKDLAKNFSNVKTECSNSSHGFQEKPLDPLLECSEKDVIMVETTTSMQAERCSNADPQSNGNLADSQASTTSAMETTYHHNKLEAAAHEDDDFITSENERIHEIGKSNLDKWLHVLFEDAGSPRISTDDASQIQPAHNSILGQQPPLSPALSNISMAALRGSIELDGGRDNHEFLRKDDATSKSKRRWGGLMRKLSVKHLDELYEEEPPSPQRDNRNNLRNALKSFEDFKMNGDIQEKQEDDVVVHGSSEGADNKSSAIRSNPEFAKPTKGGGAAEWYNKNYMKKEAADDNKQLQSSKSIWDDHVNSNNAGSDSWELMSKLGAEVEGDDKGHEECENIESSTNQYSQLFMDSKDGAAAASKHRIRASLKACTLKWRKAVRKHESKPSLDGCASLQVNPLISKPEVITLP</sequence>
<evidence type="ECO:0000259" key="4">
    <source>
        <dbReference type="PROSITE" id="PS51294"/>
    </source>
</evidence>
<feature type="region of interest" description="Disordered" evidence="2">
    <location>
        <begin position="832"/>
        <end position="852"/>
    </location>
</feature>
<evidence type="ECO:0000313" key="5">
    <source>
        <dbReference type="EMBL" id="CAK9269850.1"/>
    </source>
</evidence>
<feature type="compositionally biased region" description="Basic and acidic residues" evidence="2">
    <location>
        <begin position="832"/>
        <end position="848"/>
    </location>
</feature>
<dbReference type="CDD" id="cd11660">
    <property type="entry name" value="SANT_TRF"/>
    <property type="match status" value="1"/>
</dbReference>
<organism evidence="5 6">
    <name type="scientific">Sphagnum jensenii</name>
    <dbReference type="NCBI Taxonomy" id="128206"/>
    <lineage>
        <taxon>Eukaryota</taxon>
        <taxon>Viridiplantae</taxon>
        <taxon>Streptophyta</taxon>
        <taxon>Embryophyta</taxon>
        <taxon>Bryophyta</taxon>
        <taxon>Sphagnophytina</taxon>
        <taxon>Sphagnopsida</taxon>
        <taxon>Sphagnales</taxon>
        <taxon>Sphagnaceae</taxon>
        <taxon>Sphagnum</taxon>
    </lineage>
</organism>
<feature type="region of interest" description="Disordered" evidence="2">
    <location>
        <begin position="552"/>
        <end position="592"/>
    </location>
</feature>
<dbReference type="SMART" id="SM00717">
    <property type="entry name" value="SANT"/>
    <property type="match status" value="1"/>
</dbReference>
<feature type="coiled-coil region" evidence="1">
    <location>
        <begin position="367"/>
        <end position="401"/>
    </location>
</feature>
<dbReference type="Proteomes" id="UP001497444">
    <property type="component" value="Chromosome 3"/>
</dbReference>
<keyword evidence="6" id="KW-1185">Reference proteome</keyword>
<feature type="compositionally biased region" description="Polar residues" evidence="2">
    <location>
        <begin position="721"/>
        <end position="740"/>
    </location>
</feature>
<dbReference type="PANTHER" id="PTHR33427:SF2">
    <property type="entry name" value="TRICHOHYALIN"/>
    <property type="match status" value="1"/>
</dbReference>
<feature type="region of interest" description="Disordered" evidence="2">
    <location>
        <begin position="913"/>
        <end position="938"/>
    </location>
</feature>
<protein>
    <recommendedName>
        <fullName evidence="7">Myb-like domain-containing protein</fullName>
    </recommendedName>
</protein>
<evidence type="ECO:0000256" key="2">
    <source>
        <dbReference type="SAM" id="MobiDB-lite"/>
    </source>
</evidence>
<dbReference type="Pfam" id="PF00249">
    <property type="entry name" value="Myb_DNA-binding"/>
    <property type="match status" value="1"/>
</dbReference>
<reference evidence="5" key="1">
    <citation type="submission" date="2024-02" db="EMBL/GenBank/DDBJ databases">
        <authorList>
            <consortium name="ELIXIR-Norway"/>
            <consortium name="Elixir Norway"/>
        </authorList>
    </citation>
    <scope>NUCLEOTIDE SEQUENCE</scope>
</reference>
<gene>
    <name evidence="5" type="ORF">CSSPJE1EN1_LOCUS15328</name>
</gene>
<dbReference type="PANTHER" id="PTHR33427">
    <property type="entry name" value="HNH ENDONUCLEASE"/>
    <property type="match status" value="1"/>
</dbReference>
<evidence type="ECO:0000259" key="3">
    <source>
        <dbReference type="PROSITE" id="PS50090"/>
    </source>
</evidence>